<dbReference type="AlphaFoldDB" id="A0AAV6V9B6"/>
<evidence type="ECO:0000256" key="1">
    <source>
        <dbReference type="SAM" id="MobiDB-lite"/>
    </source>
</evidence>
<reference evidence="3 4" key="1">
    <citation type="journal article" date="2022" name="Nat. Ecol. Evol.">
        <title>A masculinizing supergene underlies an exaggerated male reproductive morph in a spider.</title>
        <authorList>
            <person name="Hendrickx F."/>
            <person name="De Corte Z."/>
            <person name="Sonet G."/>
            <person name="Van Belleghem S.M."/>
            <person name="Kostlbacher S."/>
            <person name="Vangestel C."/>
        </authorList>
    </citation>
    <scope>NUCLEOTIDE SEQUENCE [LARGE SCALE GENOMIC DNA]</scope>
    <source>
        <strain evidence="3">W744_W776</strain>
    </source>
</reference>
<protein>
    <submittedName>
        <fullName evidence="3">Uncharacterized protein</fullName>
    </submittedName>
</protein>
<keyword evidence="2" id="KW-0812">Transmembrane</keyword>
<comment type="caution">
    <text evidence="3">The sequence shown here is derived from an EMBL/GenBank/DDBJ whole genome shotgun (WGS) entry which is preliminary data.</text>
</comment>
<keyword evidence="2" id="KW-0472">Membrane</keyword>
<organism evidence="3 4">
    <name type="scientific">Oedothorax gibbosus</name>
    <dbReference type="NCBI Taxonomy" id="931172"/>
    <lineage>
        <taxon>Eukaryota</taxon>
        <taxon>Metazoa</taxon>
        <taxon>Ecdysozoa</taxon>
        <taxon>Arthropoda</taxon>
        <taxon>Chelicerata</taxon>
        <taxon>Arachnida</taxon>
        <taxon>Araneae</taxon>
        <taxon>Araneomorphae</taxon>
        <taxon>Entelegynae</taxon>
        <taxon>Araneoidea</taxon>
        <taxon>Linyphiidae</taxon>
        <taxon>Erigoninae</taxon>
        <taxon>Oedothorax</taxon>
    </lineage>
</organism>
<feature type="region of interest" description="Disordered" evidence="1">
    <location>
        <begin position="62"/>
        <end position="94"/>
    </location>
</feature>
<proteinExistence type="predicted"/>
<feature type="compositionally biased region" description="Polar residues" evidence="1">
    <location>
        <begin position="62"/>
        <end position="76"/>
    </location>
</feature>
<sequence length="152" mass="16647">MVDPTSAPEPHLAPNVRGIVFSSLIVLAAVVLLIVIIVTIVYAVKGAKLKKEIAKSSNSVPLQSISSSVPNASTVPRGTDVPRQPPTVPSQDTSFYNRVRRSFRGERASTNVETHAVQQYSNESYQVPSMYPSLEVTQDMYGVDNKNFKIEE</sequence>
<evidence type="ECO:0000256" key="2">
    <source>
        <dbReference type="SAM" id="Phobius"/>
    </source>
</evidence>
<evidence type="ECO:0000313" key="4">
    <source>
        <dbReference type="Proteomes" id="UP000827092"/>
    </source>
</evidence>
<dbReference type="Proteomes" id="UP000827092">
    <property type="component" value="Unassembled WGS sequence"/>
</dbReference>
<evidence type="ECO:0000313" key="3">
    <source>
        <dbReference type="EMBL" id="KAG8193204.1"/>
    </source>
</evidence>
<keyword evidence="4" id="KW-1185">Reference proteome</keyword>
<keyword evidence="2" id="KW-1133">Transmembrane helix</keyword>
<dbReference type="EMBL" id="JAFNEN010000127">
    <property type="protein sequence ID" value="KAG8193204.1"/>
    <property type="molecule type" value="Genomic_DNA"/>
</dbReference>
<name>A0AAV6V9B6_9ARAC</name>
<accession>A0AAV6V9B6</accession>
<feature type="transmembrane region" description="Helical" evidence="2">
    <location>
        <begin position="20"/>
        <end position="44"/>
    </location>
</feature>
<gene>
    <name evidence="3" type="ORF">JTE90_005553</name>
</gene>